<dbReference type="EMBL" id="CM009757">
    <property type="protein sequence ID" value="PUZ39162.1"/>
    <property type="molecule type" value="Genomic_DNA"/>
</dbReference>
<dbReference type="EMBL" id="CM009757">
    <property type="protein sequence ID" value="PUZ39158.1"/>
    <property type="molecule type" value="Genomic_DNA"/>
</dbReference>
<dbReference type="Gramene" id="PUZ39160">
    <property type="protein sequence ID" value="PUZ39160"/>
    <property type="gene ID" value="GQ55_9G263000"/>
</dbReference>
<dbReference type="EMBL" id="CM009757">
    <property type="protein sequence ID" value="PUZ39159.1"/>
    <property type="molecule type" value="Genomic_DNA"/>
</dbReference>
<dbReference type="AlphaFoldDB" id="A0A2T7C7F5"/>
<proteinExistence type="predicted"/>
<evidence type="ECO:0000256" key="1">
    <source>
        <dbReference type="SAM" id="MobiDB-lite"/>
    </source>
</evidence>
<evidence type="ECO:0000313" key="3">
    <source>
        <dbReference type="Proteomes" id="UP000244336"/>
    </source>
</evidence>
<sequence>MEESVMVPLRSPAWLRKQPARARTPAQPSAQEERRAWVVALDLLAKSAFRAQPRASMPSLPLVSLASDSGLDSLPDSRSSREATSAVVYLSFGDCGSGAVECGAEIDEKELPPEIPARPRPASGGPSSLPTPTCCSPRRPSRYGSRGGMRSVQQTGSRCGGTAVASGDRQQLVTQSIVPFRGGHDGPGFR</sequence>
<gene>
    <name evidence="2" type="ORF">GQ55_9G263000</name>
</gene>
<dbReference type="EMBL" id="CM009757">
    <property type="protein sequence ID" value="PUZ39161.1"/>
    <property type="molecule type" value="Genomic_DNA"/>
</dbReference>
<dbReference type="Gramene" id="PUZ39163">
    <property type="protein sequence ID" value="PUZ39163"/>
    <property type="gene ID" value="GQ55_9G263000"/>
</dbReference>
<dbReference type="EMBL" id="CM009757">
    <property type="protein sequence ID" value="PUZ39160.1"/>
    <property type="molecule type" value="Genomic_DNA"/>
</dbReference>
<feature type="compositionally biased region" description="Low complexity" evidence="1">
    <location>
        <begin position="126"/>
        <end position="151"/>
    </location>
</feature>
<accession>A0A2T7C7F5</accession>
<dbReference type="Gramene" id="PUZ39157">
    <property type="protein sequence ID" value="PUZ39157"/>
    <property type="gene ID" value="GQ55_9G263000"/>
</dbReference>
<dbReference type="EMBL" id="CM009757">
    <property type="protein sequence ID" value="PUZ39157.1"/>
    <property type="molecule type" value="Genomic_DNA"/>
</dbReference>
<protein>
    <submittedName>
        <fullName evidence="2">Uncharacterized protein</fullName>
    </submittedName>
</protein>
<evidence type="ECO:0000313" key="2">
    <source>
        <dbReference type="EMBL" id="PUZ39163.1"/>
    </source>
</evidence>
<dbReference type="Gramene" id="PUZ39158">
    <property type="protein sequence ID" value="PUZ39158"/>
    <property type="gene ID" value="GQ55_9G263000"/>
</dbReference>
<dbReference type="Gramene" id="PUZ39159">
    <property type="protein sequence ID" value="PUZ39159"/>
    <property type="gene ID" value="GQ55_9G263000"/>
</dbReference>
<keyword evidence="3" id="KW-1185">Reference proteome</keyword>
<feature type="compositionally biased region" description="Polar residues" evidence="1">
    <location>
        <begin position="168"/>
        <end position="177"/>
    </location>
</feature>
<name>A0A2T7C7F5_9POAL</name>
<organism evidence="2 3">
    <name type="scientific">Panicum hallii var. hallii</name>
    <dbReference type="NCBI Taxonomy" id="1504633"/>
    <lineage>
        <taxon>Eukaryota</taxon>
        <taxon>Viridiplantae</taxon>
        <taxon>Streptophyta</taxon>
        <taxon>Embryophyta</taxon>
        <taxon>Tracheophyta</taxon>
        <taxon>Spermatophyta</taxon>
        <taxon>Magnoliopsida</taxon>
        <taxon>Liliopsida</taxon>
        <taxon>Poales</taxon>
        <taxon>Poaceae</taxon>
        <taxon>PACMAD clade</taxon>
        <taxon>Panicoideae</taxon>
        <taxon>Panicodae</taxon>
        <taxon>Paniceae</taxon>
        <taxon>Panicinae</taxon>
        <taxon>Panicum</taxon>
        <taxon>Panicum sect. Panicum</taxon>
    </lineage>
</organism>
<dbReference type="Proteomes" id="UP000244336">
    <property type="component" value="Chromosome 9"/>
</dbReference>
<dbReference type="Gramene" id="PUZ39162">
    <property type="protein sequence ID" value="PUZ39162"/>
    <property type="gene ID" value="GQ55_9G263000"/>
</dbReference>
<dbReference type="Gramene" id="PUZ39161">
    <property type="protein sequence ID" value="PUZ39161"/>
    <property type="gene ID" value="GQ55_9G263000"/>
</dbReference>
<dbReference type="OrthoDB" id="10641680at2759"/>
<dbReference type="EMBL" id="CM009757">
    <property type="protein sequence ID" value="PUZ39163.1"/>
    <property type="molecule type" value="Genomic_DNA"/>
</dbReference>
<reference evidence="2 3" key="1">
    <citation type="submission" date="2018-04" db="EMBL/GenBank/DDBJ databases">
        <title>WGS assembly of Panicum hallii var. hallii HAL2.</title>
        <authorList>
            <person name="Lovell J."/>
            <person name="Jenkins J."/>
            <person name="Lowry D."/>
            <person name="Mamidi S."/>
            <person name="Sreedasyam A."/>
            <person name="Weng X."/>
            <person name="Barry K."/>
            <person name="Bonette J."/>
            <person name="Campitelli B."/>
            <person name="Daum C."/>
            <person name="Gordon S."/>
            <person name="Gould B."/>
            <person name="Lipzen A."/>
            <person name="MacQueen A."/>
            <person name="Palacio-Mejia J."/>
            <person name="Plott C."/>
            <person name="Shakirov E."/>
            <person name="Shu S."/>
            <person name="Yoshinaga Y."/>
            <person name="Zane M."/>
            <person name="Rokhsar D."/>
            <person name="Grimwood J."/>
            <person name="Schmutz J."/>
            <person name="Juenger T."/>
        </authorList>
    </citation>
    <scope>NUCLEOTIDE SEQUENCE [LARGE SCALE GENOMIC DNA]</scope>
    <source>
        <strain evidence="3">cv. HAL2</strain>
        <strain evidence="2">HAL2</strain>
    </source>
</reference>
<feature type="region of interest" description="Disordered" evidence="1">
    <location>
        <begin position="110"/>
        <end position="190"/>
    </location>
</feature>